<name>A0AA39L8N3_SARSR</name>
<feature type="compositionally biased region" description="Basic and acidic residues" evidence="1">
    <location>
        <begin position="184"/>
        <end position="197"/>
    </location>
</feature>
<evidence type="ECO:0008006" key="4">
    <source>
        <dbReference type="Google" id="ProtNLM"/>
    </source>
</evidence>
<feature type="compositionally biased region" description="Basic and acidic residues" evidence="1">
    <location>
        <begin position="368"/>
        <end position="382"/>
    </location>
</feature>
<evidence type="ECO:0000313" key="2">
    <source>
        <dbReference type="EMBL" id="KAK0388188.1"/>
    </source>
</evidence>
<feature type="region of interest" description="Disordered" evidence="1">
    <location>
        <begin position="87"/>
        <end position="145"/>
    </location>
</feature>
<dbReference type="Proteomes" id="UP001175261">
    <property type="component" value="Unassembled WGS sequence"/>
</dbReference>
<reference evidence="2" key="1">
    <citation type="submission" date="2022-10" db="EMBL/GenBank/DDBJ databases">
        <title>Determination and structural analysis of whole genome sequence of Sarocladium strictum F4-1.</title>
        <authorList>
            <person name="Hu L."/>
            <person name="Jiang Y."/>
        </authorList>
    </citation>
    <scope>NUCLEOTIDE SEQUENCE</scope>
    <source>
        <strain evidence="2">F4-1</strain>
    </source>
</reference>
<organism evidence="2 3">
    <name type="scientific">Sarocladium strictum</name>
    <name type="common">Black bundle disease fungus</name>
    <name type="synonym">Acremonium strictum</name>
    <dbReference type="NCBI Taxonomy" id="5046"/>
    <lineage>
        <taxon>Eukaryota</taxon>
        <taxon>Fungi</taxon>
        <taxon>Dikarya</taxon>
        <taxon>Ascomycota</taxon>
        <taxon>Pezizomycotina</taxon>
        <taxon>Sordariomycetes</taxon>
        <taxon>Hypocreomycetidae</taxon>
        <taxon>Hypocreales</taxon>
        <taxon>Sarocladiaceae</taxon>
        <taxon>Sarocladium</taxon>
    </lineage>
</organism>
<feature type="compositionally biased region" description="Polar residues" evidence="1">
    <location>
        <begin position="209"/>
        <end position="218"/>
    </location>
</feature>
<comment type="caution">
    <text evidence="2">The sequence shown here is derived from an EMBL/GenBank/DDBJ whole genome shotgun (WGS) entry which is preliminary data.</text>
</comment>
<dbReference type="AlphaFoldDB" id="A0AA39L8N3"/>
<sequence>MSTKHFEPDQIRPYWLEDTSHATHTDSSDIIYEGSDDEYYTSAEARQRACTLAGYRYLQGRAPLMLSTALRGPFDARAGWKNPWQSRHQPCLQENPNSQSPPRQLPLCHPTSTSCEAARSKRTKPEDSQESHLPSPESLKQVSVASTPHRFLGEGELGNLKRWMDDVCDEGTDRQTPKSLEASPSRERKSRGSEWIRKVTAKRQKTRQESGGTFTSPLNRVGGFSLSQPPRRGCRAAFDDPLKISFRSAPGKMAAASISQTSCESLKNDRTLAQIKGTRPLFLDLSQHQHEMKPMTEAEQGLTPTRCQGEETNDEPSQKHEAGIPSPSSPRSQRLATDAKMPNTGLEIPSELQRDTKVGLSVRRSRNRGHELSDDGGTDPRADPAGPQSNDYEAEKDNSDRAGVSTDSCGITEAHECKELLAVPPCEVEPPKASFKKEEESLDSSTVQEDVALDVLIQPQEATCLLPTGPMLVNPKVDTDEDLDEQAVIDAMIMDQLTQSVASVQAAQPEPLVSYTDEPMGSTDGQLGQDDHTHQCRINQRSSPLAVRSATMGYAESKGAPTVELNQQKHVNDAEINDAEINDAEINDAEINDAEINDAEINDADETESAPASQDHDELEEVEKSPSDAAADVPHFSFSASMSKLIPINASSILGPLRQNVQAVSITAHGDESEDAPLLQVGDRDHTKESIVSMSVAADIDVKSNSAGPGSGAWTDDTATCAKNPQRPNSLSDISSAAQSPQSESQEALRTAESSLNLFKTATTLDVSMASPGNGTKASTSTTALGDIESVSNAPLEAALEDETRLVPSQHTPHKVAVSSRLKTPEPCFSIKSMASFMSPSPQHKLPRRLAKSRGIAGRNGIIKPVLKCSWPVAGVKKRVTWASLPDERVYDRLEKLRQASPPPDCAVEVASREDARFQRHFTAVARRIETDGPADCEASLKSTSGAAKYEIANAVEPMNVEFQDNGARELAPGESQDIDMDREVSEESLDIVEDVFMEMSELLQTWDVEAELEAQRKRSTVVPAGSQCLF</sequence>
<evidence type="ECO:0000313" key="3">
    <source>
        <dbReference type="Proteomes" id="UP001175261"/>
    </source>
</evidence>
<feature type="region of interest" description="Disordered" evidence="1">
    <location>
        <begin position="169"/>
        <end position="232"/>
    </location>
</feature>
<feature type="compositionally biased region" description="Low complexity" evidence="1">
    <location>
        <begin position="735"/>
        <end position="748"/>
    </location>
</feature>
<keyword evidence="3" id="KW-1185">Reference proteome</keyword>
<feature type="compositionally biased region" description="Polar residues" evidence="1">
    <location>
        <begin position="717"/>
        <end position="734"/>
    </location>
</feature>
<feature type="region of interest" description="Disordered" evidence="1">
    <location>
        <begin position="292"/>
        <end position="407"/>
    </location>
</feature>
<feature type="compositionally biased region" description="Polar residues" evidence="1">
    <location>
        <begin position="87"/>
        <end position="102"/>
    </location>
</feature>
<dbReference type="EMBL" id="JAPDFR010000003">
    <property type="protein sequence ID" value="KAK0388188.1"/>
    <property type="molecule type" value="Genomic_DNA"/>
</dbReference>
<feature type="region of interest" description="Disordered" evidence="1">
    <location>
        <begin position="602"/>
        <end position="631"/>
    </location>
</feature>
<feature type="region of interest" description="Disordered" evidence="1">
    <location>
        <begin position="702"/>
        <end position="751"/>
    </location>
</feature>
<protein>
    <recommendedName>
        <fullName evidence="4">Protamine P1</fullName>
    </recommendedName>
</protein>
<gene>
    <name evidence="2" type="ORF">NLU13_4433</name>
</gene>
<accession>A0AA39L8N3</accession>
<evidence type="ECO:0000256" key="1">
    <source>
        <dbReference type="SAM" id="MobiDB-lite"/>
    </source>
</evidence>
<proteinExistence type="predicted"/>